<proteinExistence type="predicted"/>
<dbReference type="Proteomes" id="UP000623467">
    <property type="component" value="Unassembled WGS sequence"/>
</dbReference>
<dbReference type="PANTHER" id="PTHR46481:SF10">
    <property type="entry name" value="ZINC FINGER BED DOMAIN-CONTAINING PROTEIN 39"/>
    <property type="match status" value="1"/>
</dbReference>
<comment type="subcellular location">
    <subcellularLocation>
        <location evidence="1">Nucleus</location>
    </subcellularLocation>
</comment>
<dbReference type="EMBL" id="JACAZH010000004">
    <property type="protein sequence ID" value="KAF7371447.1"/>
    <property type="molecule type" value="Genomic_DNA"/>
</dbReference>
<feature type="domain" description="HAT C-terminal dimerisation" evidence="7">
    <location>
        <begin position="651"/>
        <end position="732"/>
    </location>
</feature>
<feature type="compositionally biased region" description="Acidic residues" evidence="6">
    <location>
        <begin position="17"/>
        <end position="28"/>
    </location>
</feature>
<dbReference type="OrthoDB" id="2790258at2759"/>
<dbReference type="GO" id="GO:0008270">
    <property type="term" value="F:zinc ion binding"/>
    <property type="evidence" value="ECO:0007669"/>
    <property type="project" value="UniProtKB-KW"/>
</dbReference>
<dbReference type="PANTHER" id="PTHR46481">
    <property type="entry name" value="ZINC FINGER BED DOMAIN-CONTAINING PROTEIN 4"/>
    <property type="match status" value="1"/>
</dbReference>
<keyword evidence="5" id="KW-0539">Nucleus</keyword>
<evidence type="ECO:0000256" key="3">
    <source>
        <dbReference type="ARBA" id="ARBA00022771"/>
    </source>
</evidence>
<protein>
    <submittedName>
        <fullName evidence="8">Zinc finger BED domain-containing protein 4</fullName>
    </submittedName>
</protein>
<evidence type="ECO:0000256" key="2">
    <source>
        <dbReference type="ARBA" id="ARBA00022723"/>
    </source>
</evidence>
<evidence type="ECO:0000256" key="4">
    <source>
        <dbReference type="ARBA" id="ARBA00022833"/>
    </source>
</evidence>
<feature type="region of interest" description="Disordered" evidence="6">
    <location>
        <begin position="1"/>
        <end position="29"/>
    </location>
</feature>
<name>A0A8H6Z5X5_9AGAR</name>
<keyword evidence="3" id="KW-0863">Zinc-finger</keyword>
<dbReference type="SUPFAM" id="SSF53098">
    <property type="entry name" value="Ribonuclease H-like"/>
    <property type="match status" value="1"/>
</dbReference>
<dbReference type="Pfam" id="PF05699">
    <property type="entry name" value="Dimer_Tnp_hAT"/>
    <property type="match status" value="1"/>
</dbReference>
<reference evidence="8" key="1">
    <citation type="submission" date="2020-05" db="EMBL/GenBank/DDBJ databases">
        <title>Mycena genomes resolve the evolution of fungal bioluminescence.</title>
        <authorList>
            <person name="Tsai I.J."/>
        </authorList>
    </citation>
    <scope>NUCLEOTIDE SEQUENCE</scope>
    <source>
        <strain evidence="8">160909Yilan</strain>
    </source>
</reference>
<accession>A0A8H6Z5X5</accession>
<evidence type="ECO:0000259" key="7">
    <source>
        <dbReference type="Pfam" id="PF05699"/>
    </source>
</evidence>
<organism evidence="8 9">
    <name type="scientific">Mycena sanguinolenta</name>
    <dbReference type="NCBI Taxonomy" id="230812"/>
    <lineage>
        <taxon>Eukaryota</taxon>
        <taxon>Fungi</taxon>
        <taxon>Dikarya</taxon>
        <taxon>Basidiomycota</taxon>
        <taxon>Agaricomycotina</taxon>
        <taxon>Agaricomycetes</taxon>
        <taxon>Agaricomycetidae</taxon>
        <taxon>Agaricales</taxon>
        <taxon>Marasmiineae</taxon>
        <taxon>Mycenaceae</taxon>
        <taxon>Mycena</taxon>
    </lineage>
</organism>
<keyword evidence="4" id="KW-0862">Zinc</keyword>
<keyword evidence="2" id="KW-0479">Metal-binding</keyword>
<feature type="compositionally biased region" description="Low complexity" evidence="6">
    <location>
        <begin position="583"/>
        <end position="601"/>
    </location>
</feature>
<feature type="region of interest" description="Disordered" evidence="6">
    <location>
        <begin position="582"/>
        <end position="609"/>
    </location>
</feature>
<evidence type="ECO:0000313" key="8">
    <source>
        <dbReference type="EMBL" id="KAF7371447.1"/>
    </source>
</evidence>
<dbReference type="GO" id="GO:0046983">
    <property type="term" value="F:protein dimerization activity"/>
    <property type="evidence" value="ECO:0007669"/>
    <property type="project" value="InterPro"/>
</dbReference>
<comment type="caution">
    <text evidence="8">The sequence shown here is derived from an EMBL/GenBank/DDBJ whole genome shotgun (WGS) entry which is preliminary data.</text>
</comment>
<dbReference type="InterPro" id="IPR008906">
    <property type="entry name" value="HATC_C_dom"/>
</dbReference>
<evidence type="ECO:0000256" key="6">
    <source>
        <dbReference type="SAM" id="MobiDB-lite"/>
    </source>
</evidence>
<sequence>MASPGPPVRDRLHANSDVEDSSGPESDEFALTVRQRALRVPALRIGSDSDNDTVLPSAAPAPAIHQAANTIQQPGGRRCRARIANTQVNTDPADNDNCVFVDPAEIVKTDKSADSKYFFSQRSLDNGFKCRLCPQIYGPNTSLSTRRLHLQNAPGHAEKYFAAVEQYGFANKLPAELAHQVAEDRALSLNRIPFSMNTFTEQLVKVFVANDLSIHLIVTLLAFRRIRGAHSGQRIARIVFNILEDTGIVRNVRHFTLDNASNNGTFMLHFSSLLTDIGVRNFNEKQNYIRCFAHVINLCSQAVIRVMEKDDVDAEYSDSDTEPATKSTDDERPVPARMRAIRYTRKAGPIHRARRTVAFVRKSGQRRDELQNIIAHGNTHSLWKAVTVGEDGTLIESPINLASVMVIADVKTRWDSVFYMLRRLRYLQQPIVRFFALYRDANKLRHPLENKHWLRLELMELILQQPHTVQTTMSAENTPILAGSIPAFELFISSWKSMLADTDLQKENIAKFIQPGLDIATSYYNKMGDTDAYIIAMFINPSIRFEWIRKNWSQEEQVEAKKVILDKLRAYVNVVGAPDLRSRASSPGASGSGSDSCPPSRSHSRTRPLASVPTFTAITQVATRYQNTAQSLDFSGASGSATGGEQSIKDEMNHYMSSSLPPRKSTDMVGYWMNHGKTTWPRIFRLFADYAPIQATSVPSERVFSSSAETDTKRRNRTNALLMEALQMLKFNYKKSRLNFMSDWQTVAIPDNEEDWLRILASKGDGDMEDTWREISESCELADGALHLDMPEEAGFL</sequence>
<evidence type="ECO:0000256" key="5">
    <source>
        <dbReference type="ARBA" id="ARBA00023242"/>
    </source>
</evidence>
<dbReference type="InterPro" id="IPR052035">
    <property type="entry name" value="ZnF_BED_domain_contain"/>
</dbReference>
<dbReference type="InterPro" id="IPR012337">
    <property type="entry name" value="RNaseH-like_sf"/>
</dbReference>
<dbReference type="GO" id="GO:0005634">
    <property type="term" value="C:nucleus"/>
    <property type="evidence" value="ECO:0007669"/>
    <property type="project" value="UniProtKB-SubCell"/>
</dbReference>
<evidence type="ECO:0000313" key="9">
    <source>
        <dbReference type="Proteomes" id="UP000623467"/>
    </source>
</evidence>
<dbReference type="AlphaFoldDB" id="A0A8H6Z5X5"/>
<gene>
    <name evidence="8" type="ORF">MSAN_00781700</name>
</gene>
<keyword evidence="9" id="KW-1185">Reference proteome</keyword>
<evidence type="ECO:0000256" key="1">
    <source>
        <dbReference type="ARBA" id="ARBA00004123"/>
    </source>
</evidence>